<comment type="catalytic activity">
    <reaction evidence="9">
        <text>ITP + H2O = IMP + diphosphate + H(+)</text>
        <dbReference type="Rhea" id="RHEA:29399"/>
        <dbReference type="ChEBI" id="CHEBI:15377"/>
        <dbReference type="ChEBI" id="CHEBI:15378"/>
        <dbReference type="ChEBI" id="CHEBI:33019"/>
        <dbReference type="ChEBI" id="CHEBI:58053"/>
        <dbReference type="ChEBI" id="CHEBI:61402"/>
        <dbReference type="EC" id="3.6.1.66"/>
    </reaction>
    <physiologicalReaction direction="left-to-right" evidence="9">
        <dbReference type="Rhea" id="RHEA:29400"/>
    </physiologicalReaction>
</comment>
<comment type="catalytic activity">
    <reaction evidence="10">
        <text>dITP + H2O = dIMP + diphosphate + H(+)</text>
        <dbReference type="Rhea" id="RHEA:28342"/>
        <dbReference type="ChEBI" id="CHEBI:15377"/>
        <dbReference type="ChEBI" id="CHEBI:15378"/>
        <dbReference type="ChEBI" id="CHEBI:33019"/>
        <dbReference type="ChEBI" id="CHEBI:61194"/>
        <dbReference type="ChEBI" id="CHEBI:61382"/>
        <dbReference type="EC" id="3.6.1.66"/>
    </reaction>
    <physiologicalReaction direction="left-to-right" evidence="10">
        <dbReference type="Rhea" id="RHEA:28343"/>
    </physiologicalReaction>
</comment>
<gene>
    <name evidence="12" type="primary">HAM1</name>
    <name evidence="14" type="ORF">B0I71DRAFT_134455</name>
</gene>
<dbReference type="VEuPathDB" id="FungiDB:YALI1_B29883g"/>
<feature type="binding site" evidence="12">
    <location>
        <position position="36"/>
    </location>
    <ligand>
        <name>Mg(2+)</name>
        <dbReference type="ChEBI" id="CHEBI:18420"/>
    </ligand>
</feature>
<dbReference type="GO" id="GO:0005737">
    <property type="term" value="C:cytoplasm"/>
    <property type="evidence" value="ECO:0007669"/>
    <property type="project" value="UniProtKB-SubCell"/>
</dbReference>
<evidence type="ECO:0000256" key="6">
    <source>
        <dbReference type="ARBA" id="ARBA00022842"/>
    </source>
</evidence>
<name>A0A371C206_YARLL</name>
<protein>
    <recommendedName>
        <fullName evidence="12">Inosine triphosphate pyrophosphatase</fullName>
        <shortName evidence="12">ITPase</shortName>
        <shortName evidence="12">Inosine triphosphatase</shortName>
        <ecNumber evidence="12">3.6.1.66</ecNumber>
    </recommendedName>
    <alternativeName>
        <fullName evidence="12">Non-canonical purine NTP pyrophosphatase</fullName>
    </alternativeName>
    <alternativeName>
        <fullName evidence="12">Non-standard purine NTP pyrophosphatase</fullName>
    </alternativeName>
    <alternativeName>
        <fullName evidence="12">Nucleoside-triphosphate diphosphatase</fullName>
    </alternativeName>
    <alternativeName>
        <fullName evidence="12">Nucleoside-triphosphate pyrophosphatase</fullName>
        <shortName evidence="12">NTPase</shortName>
    </alternativeName>
    <alternativeName>
        <fullName evidence="12">XTP/dITP diphosphatase</fullName>
    </alternativeName>
</protein>
<keyword evidence="6 12" id="KW-0460">Magnesium</keyword>
<comment type="function">
    <text evidence="12">Pyrophosphatase that hydrolyzes non-canonical purine nucleotides such as inosine triphosphate (ITP), deoxyinosine triphosphate (dITP) or xanthosine 5'-triphosphate (XTP) to their respective monophosphate derivatives. The enzyme does not distinguish between the deoxy- and ribose forms. Probably excludes non-canonical purines from RNA and DNA precursor pools, thus preventing their incorporation into RNA and DNA and avoiding chromosomal lesions.</text>
</comment>
<evidence type="ECO:0000256" key="9">
    <source>
        <dbReference type="ARBA" id="ARBA00093218"/>
    </source>
</evidence>
<feature type="binding site" evidence="12">
    <location>
        <position position="48"/>
    </location>
    <ligand>
        <name>ITP</name>
        <dbReference type="ChEBI" id="CHEBI:61402"/>
    </ligand>
</feature>
<evidence type="ECO:0000256" key="8">
    <source>
        <dbReference type="ARBA" id="ARBA00054940"/>
    </source>
</evidence>
<dbReference type="GO" id="GO:0035870">
    <property type="term" value="F:dITP diphosphatase activity"/>
    <property type="evidence" value="ECO:0007669"/>
    <property type="project" value="UniProtKB-UniRule"/>
</dbReference>
<evidence type="ECO:0000256" key="3">
    <source>
        <dbReference type="ARBA" id="ARBA00022723"/>
    </source>
</evidence>
<dbReference type="GO" id="GO:0036220">
    <property type="term" value="F:ITP diphosphatase activity"/>
    <property type="evidence" value="ECO:0007669"/>
    <property type="project" value="UniProtKB-UniRule"/>
</dbReference>
<dbReference type="NCBIfam" id="TIGR00042">
    <property type="entry name" value="RdgB/HAM1 family non-canonical purine NTP pyrophosphatase"/>
    <property type="match status" value="1"/>
</dbReference>
<dbReference type="InterPro" id="IPR027502">
    <property type="entry name" value="ITPase"/>
</dbReference>
<evidence type="ECO:0000313" key="14">
    <source>
        <dbReference type="EMBL" id="RDW24351.1"/>
    </source>
</evidence>
<dbReference type="Gene3D" id="3.90.950.10">
    <property type="match status" value="1"/>
</dbReference>
<feature type="binding site" evidence="12">
    <location>
        <begin position="168"/>
        <end position="169"/>
    </location>
    <ligand>
        <name>ITP</name>
        <dbReference type="ChEBI" id="CHEBI:61402"/>
    </ligand>
</feature>
<comment type="subcellular location">
    <subcellularLocation>
        <location evidence="12">Cytoplasm</location>
    </subcellularLocation>
    <subcellularLocation>
        <location evidence="12">Nucleus</location>
    </subcellularLocation>
</comment>
<comment type="similarity">
    <text evidence="1 12 13">Belongs to the HAM1 NTPase family.</text>
</comment>
<dbReference type="Pfam" id="PF01725">
    <property type="entry name" value="Ham1p_like"/>
    <property type="match status" value="1"/>
</dbReference>
<evidence type="ECO:0000256" key="5">
    <source>
        <dbReference type="ARBA" id="ARBA00022801"/>
    </source>
</evidence>
<keyword evidence="4 12" id="KW-0547">Nucleotide-binding</keyword>
<evidence type="ECO:0000256" key="7">
    <source>
        <dbReference type="ARBA" id="ARBA00023080"/>
    </source>
</evidence>
<dbReference type="FunFam" id="3.90.950.10:FF:000003">
    <property type="entry name" value="Inosine triphosphate pyrophosphatase"/>
    <property type="match status" value="1"/>
</dbReference>
<feature type="binding site" evidence="12">
    <location>
        <begin position="7"/>
        <end position="12"/>
    </location>
    <ligand>
        <name>ITP</name>
        <dbReference type="ChEBI" id="CHEBI:61402"/>
    </ligand>
</feature>
<keyword evidence="5 12" id="KW-0378">Hydrolase</keyword>
<keyword evidence="3 12" id="KW-0479">Metal-binding</keyword>
<feature type="binding site" evidence="12">
    <location>
        <begin position="140"/>
        <end position="143"/>
    </location>
    <ligand>
        <name>ITP</name>
        <dbReference type="ChEBI" id="CHEBI:61402"/>
    </ligand>
</feature>
<evidence type="ECO:0000256" key="10">
    <source>
        <dbReference type="ARBA" id="ARBA00093255"/>
    </source>
</evidence>
<evidence type="ECO:0000256" key="13">
    <source>
        <dbReference type="RuleBase" id="RU003781"/>
    </source>
</evidence>
<comment type="cofactor">
    <cofactor evidence="12">
        <name>Mg(2+)</name>
        <dbReference type="ChEBI" id="CHEBI:18420"/>
    </cofactor>
    <cofactor evidence="12">
        <name>Mn(2+)</name>
        <dbReference type="ChEBI" id="CHEBI:29035"/>
    </cofactor>
    <text evidence="12">Binds 1 divalent metal cation per subunit; can use either Mg(2+) or Mn(2+).</text>
</comment>
<evidence type="ECO:0000256" key="11">
    <source>
        <dbReference type="ARBA" id="ARBA00093271"/>
    </source>
</evidence>
<dbReference type="GO" id="GO:0046872">
    <property type="term" value="F:metal ion binding"/>
    <property type="evidence" value="ECO:0007669"/>
    <property type="project" value="UniProtKB-KW"/>
</dbReference>
<dbReference type="GO" id="GO:0009117">
    <property type="term" value="P:nucleotide metabolic process"/>
    <property type="evidence" value="ECO:0007669"/>
    <property type="project" value="UniProtKB-KW"/>
</dbReference>
<evidence type="ECO:0000256" key="1">
    <source>
        <dbReference type="ARBA" id="ARBA00008023"/>
    </source>
</evidence>
<dbReference type="HAMAP" id="MF_03148">
    <property type="entry name" value="HAM1_NTPase"/>
    <property type="match status" value="1"/>
</dbReference>
<dbReference type="GO" id="GO:0036222">
    <property type="term" value="F:XTP diphosphatase activity"/>
    <property type="evidence" value="ECO:0007669"/>
    <property type="project" value="UniProtKB-UniRule"/>
</dbReference>
<evidence type="ECO:0000256" key="12">
    <source>
        <dbReference type="HAMAP-Rule" id="MF_03148"/>
    </source>
</evidence>
<keyword evidence="12" id="KW-0464">Manganese</keyword>
<feature type="binding site" evidence="12">
    <location>
        <position position="163"/>
    </location>
    <ligand>
        <name>ITP</name>
        <dbReference type="ChEBI" id="CHEBI:61402"/>
    </ligand>
</feature>
<evidence type="ECO:0000256" key="2">
    <source>
        <dbReference type="ARBA" id="ARBA00022490"/>
    </source>
</evidence>
<dbReference type="GO" id="GO:0000166">
    <property type="term" value="F:nucleotide binding"/>
    <property type="evidence" value="ECO:0007669"/>
    <property type="project" value="UniProtKB-KW"/>
</dbReference>
<feature type="binding site" evidence="12">
    <location>
        <begin position="64"/>
        <end position="65"/>
    </location>
    <ligand>
        <name>ITP</name>
        <dbReference type="ChEBI" id="CHEBI:61402"/>
    </ligand>
</feature>
<dbReference type="PANTHER" id="PTHR11067">
    <property type="entry name" value="INOSINE TRIPHOSPHATE PYROPHOSPHATASE/HAM1 PROTEIN"/>
    <property type="match status" value="1"/>
</dbReference>
<dbReference type="EC" id="3.6.1.66" evidence="12"/>
<dbReference type="SUPFAM" id="SSF52972">
    <property type="entry name" value="ITPase-like"/>
    <property type="match status" value="1"/>
</dbReference>
<sequence length="188" mass="20583">MSVVFVTGNAGKLRETNHILAPTGIELTSHKLDLEETQGTIEEVSIAKAKAAAKILNKPVLVEDTALGFAALKGLPGVYIKWFLDSLGHEGLNKMLAGFEDKSATAWCTFAYCRGPDEDVLLFQGTCEGTIVPPRGENNFGWNAVFEPKGYTETFAEMSEETKNAISHRFKALEKLKVFLAEKAEQSK</sequence>
<dbReference type="EMBL" id="KZ859038">
    <property type="protein sequence ID" value="RDW24351.1"/>
    <property type="molecule type" value="Genomic_DNA"/>
</dbReference>
<evidence type="ECO:0000313" key="15">
    <source>
        <dbReference type="Proteomes" id="UP000256601"/>
    </source>
</evidence>
<comment type="subunit">
    <text evidence="12">Homodimer.</text>
</comment>
<evidence type="ECO:0000256" key="4">
    <source>
        <dbReference type="ARBA" id="ARBA00022741"/>
    </source>
</evidence>
<keyword evidence="2 12" id="KW-0963">Cytoplasm</keyword>
<dbReference type="Proteomes" id="UP000256601">
    <property type="component" value="Unassembled WGS sequence"/>
</dbReference>
<dbReference type="InterPro" id="IPR002637">
    <property type="entry name" value="RdgB/HAM1"/>
</dbReference>
<keyword evidence="12" id="KW-0539">Nucleus</keyword>
<keyword evidence="7 12" id="KW-0546">Nucleotide metabolism</keyword>
<comment type="function">
    <text evidence="8">Pyrophosphatase that hydrolyzes the non-canonical purine nucleotides inosine triphosphate (ITP), deoxyinosine triphosphate (dITP) as well as 2'-deoxy-N-6-hydroxylaminopurine triphosphate (dHAPTP) and xanthosine 5'-triphosphate (XTP) to their respective monophosphate derivatives. The enzyme does not distinguish between the deoxy- and ribose forms. Probably excludes non-canonical purines from RNA and DNA precursor pools, thus preventing their incorporation into RNA and DNA and avoiding chromosomal lesions.</text>
</comment>
<dbReference type="GO" id="GO:0005634">
    <property type="term" value="C:nucleus"/>
    <property type="evidence" value="ECO:0007669"/>
    <property type="project" value="UniProtKB-SubCell"/>
</dbReference>
<proteinExistence type="inferred from homology"/>
<reference evidence="14 15" key="1">
    <citation type="submission" date="2018-07" db="EMBL/GenBank/DDBJ databases">
        <title>Draft Genome Assemblies for Five Robust Yarrowia lipolytica Strains Exhibiting High Lipid Production and Pentose Sugar Utilization and Sugar Alcohol Secretion from Undetoxified Lignocellulosic Biomass Hydrolysates.</title>
        <authorList>
            <consortium name="DOE Joint Genome Institute"/>
            <person name="Walker C."/>
            <person name="Ryu S."/>
            <person name="Na H."/>
            <person name="Zane M."/>
            <person name="LaButti K."/>
            <person name="Lipzen A."/>
            <person name="Haridas S."/>
            <person name="Barry K."/>
            <person name="Grigoriev I.V."/>
            <person name="Quarterman J."/>
            <person name="Slininger P."/>
            <person name="Dien B."/>
            <person name="Trinh C.T."/>
        </authorList>
    </citation>
    <scope>NUCLEOTIDE SEQUENCE [LARGE SCALE GENOMIC DNA]</scope>
    <source>
        <strain evidence="14 15">YB392</strain>
    </source>
</reference>
<dbReference type="PANTHER" id="PTHR11067:SF9">
    <property type="entry name" value="INOSINE TRIPHOSPHATE PYROPHOSPHATASE"/>
    <property type="match status" value="1"/>
</dbReference>
<comment type="catalytic activity">
    <reaction evidence="12">
        <text>XTP + H2O = XMP + diphosphate + H(+)</text>
        <dbReference type="Rhea" id="RHEA:28610"/>
        <dbReference type="ChEBI" id="CHEBI:15377"/>
        <dbReference type="ChEBI" id="CHEBI:15378"/>
        <dbReference type="ChEBI" id="CHEBI:33019"/>
        <dbReference type="ChEBI" id="CHEBI:57464"/>
        <dbReference type="ChEBI" id="CHEBI:61314"/>
        <dbReference type="EC" id="3.6.1.66"/>
    </reaction>
</comment>
<comment type="catalytic activity">
    <reaction evidence="11">
        <text>N(6)-hydroxy-dATP + H2O = N(6)-hydroxy-dAMP + diphosphate + H(+)</text>
        <dbReference type="Rhea" id="RHEA:83971"/>
        <dbReference type="ChEBI" id="CHEBI:15377"/>
        <dbReference type="ChEBI" id="CHEBI:15378"/>
        <dbReference type="ChEBI" id="CHEBI:33019"/>
        <dbReference type="ChEBI" id="CHEBI:233529"/>
        <dbReference type="ChEBI" id="CHEBI:233530"/>
    </reaction>
    <physiologicalReaction direction="left-to-right" evidence="11">
        <dbReference type="Rhea" id="RHEA:83972"/>
    </physiologicalReaction>
</comment>
<accession>A0A371C206</accession>
<dbReference type="InterPro" id="IPR029001">
    <property type="entry name" value="ITPase-like_fam"/>
</dbReference>
<dbReference type="AlphaFoldDB" id="A0A371C206"/>
<dbReference type="VEuPathDB" id="FungiDB:YALI0_B22924g"/>
<feature type="binding site" evidence="12">
    <location>
        <position position="64"/>
    </location>
    <ligand>
        <name>Mg(2+)</name>
        <dbReference type="ChEBI" id="CHEBI:18420"/>
    </ligand>
</feature>
<organism evidence="14 15">
    <name type="scientific">Yarrowia lipolytica</name>
    <name type="common">Candida lipolytica</name>
    <dbReference type="NCBI Taxonomy" id="4952"/>
    <lineage>
        <taxon>Eukaryota</taxon>
        <taxon>Fungi</taxon>
        <taxon>Dikarya</taxon>
        <taxon>Ascomycota</taxon>
        <taxon>Saccharomycotina</taxon>
        <taxon>Dipodascomycetes</taxon>
        <taxon>Dipodascales</taxon>
        <taxon>Dipodascales incertae sedis</taxon>
        <taxon>Yarrowia</taxon>
    </lineage>
</organism>
<dbReference type="GO" id="GO:0009204">
    <property type="term" value="P:deoxyribonucleoside triphosphate catabolic process"/>
    <property type="evidence" value="ECO:0007669"/>
    <property type="project" value="UniProtKB-UniRule"/>
</dbReference>
<dbReference type="CDD" id="cd00515">
    <property type="entry name" value="HAM1"/>
    <property type="match status" value="1"/>
</dbReference>